<dbReference type="AlphaFoldDB" id="A0A6J4LV36"/>
<proteinExistence type="predicted"/>
<accession>A0A6J4LV36</accession>
<gene>
    <name evidence="1" type="ORF">AVDCRST_MAG94-2227</name>
</gene>
<dbReference type="EMBL" id="CADCTY010000779">
    <property type="protein sequence ID" value="CAA9338960.1"/>
    <property type="molecule type" value="Genomic_DNA"/>
</dbReference>
<reference evidence="1" key="1">
    <citation type="submission" date="2020-02" db="EMBL/GenBank/DDBJ databases">
        <authorList>
            <person name="Meier V. D."/>
        </authorList>
    </citation>
    <scope>NUCLEOTIDE SEQUENCE</scope>
    <source>
        <strain evidence="1">AVDCRST_MAG94</strain>
    </source>
</reference>
<evidence type="ECO:0000313" key="1">
    <source>
        <dbReference type="EMBL" id="CAA9338960.1"/>
    </source>
</evidence>
<sequence>MPSDGCSGHLLKPPGTVTLGFQATGTPAGTNVSAFCGDPLRSSIEEIERLLP</sequence>
<protein>
    <submittedName>
        <fullName evidence="1">Uncharacterized protein</fullName>
    </submittedName>
</protein>
<organism evidence="1">
    <name type="scientific">uncultured Leptolyngbya sp</name>
    <dbReference type="NCBI Taxonomy" id="332963"/>
    <lineage>
        <taxon>Bacteria</taxon>
        <taxon>Bacillati</taxon>
        <taxon>Cyanobacteriota</taxon>
        <taxon>Cyanophyceae</taxon>
        <taxon>Leptolyngbyales</taxon>
        <taxon>Leptolyngbyaceae</taxon>
        <taxon>Leptolyngbya group</taxon>
        <taxon>Leptolyngbya</taxon>
        <taxon>environmental samples</taxon>
    </lineage>
</organism>
<name>A0A6J4LV36_9CYAN</name>